<evidence type="ECO:0000256" key="13">
    <source>
        <dbReference type="ARBA" id="ARBA00046149"/>
    </source>
</evidence>
<dbReference type="EMBL" id="JH817521">
    <property type="protein sequence ID" value="EKC34122.1"/>
    <property type="molecule type" value="Genomic_DNA"/>
</dbReference>
<organism evidence="16">
    <name type="scientific">Magallana gigas</name>
    <name type="common">Pacific oyster</name>
    <name type="synonym">Crassostrea gigas</name>
    <dbReference type="NCBI Taxonomy" id="29159"/>
    <lineage>
        <taxon>Eukaryota</taxon>
        <taxon>Metazoa</taxon>
        <taxon>Spiralia</taxon>
        <taxon>Lophotrochozoa</taxon>
        <taxon>Mollusca</taxon>
        <taxon>Bivalvia</taxon>
        <taxon>Autobranchia</taxon>
        <taxon>Pteriomorphia</taxon>
        <taxon>Ostreida</taxon>
        <taxon>Ostreoidea</taxon>
        <taxon>Ostreidae</taxon>
        <taxon>Magallana</taxon>
    </lineage>
</organism>
<dbReference type="AlphaFoldDB" id="K1QBI6"/>
<dbReference type="GO" id="GO:0005814">
    <property type="term" value="C:centriole"/>
    <property type="evidence" value="ECO:0007669"/>
    <property type="project" value="UniProtKB-SubCell"/>
</dbReference>
<dbReference type="PANTHER" id="PTHR11588">
    <property type="entry name" value="TUBULIN"/>
    <property type="match status" value="1"/>
</dbReference>
<dbReference type="InterPro" id="IPR000217">
    <property type="entry name" value="Tubulin"/>
</dbReference>
<name>K1QBI6_MAGGI</name>
<comment type="similarity">
    <text evidence="4 14">Belongs to the tubulin family.</text>
</comment>
<dbReference type="PROSITE" id="PS00227">
    <property type="entry name" value="TUBULIN"/>
    <property type="match status" value="1"/>
</dbReference>
<dbReference type="Gene3D" id="3.40.50.1440">
    <property type="entry name" value="Tubulin/FtsZ, GTPase domain"/>
    <property type="match status" value="1"/>
</dbReference>
<evidence type="ECO:0000256" key="9">
    <source>
        <dbReference type="ARBA" id="ARBA00023134"/>
    </source>
</evidence>
<accession>K1QBI6</accession>
<evidence type="ECO:0000256" key="10">
    <source>
        <dbReference type="ARBA" id="ARBA00023242"/>
    </source>
</evidence>
<comment type="subcellular location">
    <subcellularLocation>
        <location evidence="3">Cell projection</location>
        <location evidence="3">Cilium</location>
    </subcellularLocation>
    <subcellularLocation>
        <location evidence="1">Cytoplasm</location>
        <location evidence="1">Cytoskeleton</location>
        <location evidence="1">Microtubule organizing center</location>
        <location evidence="1">Centrosome</location>
        <location evidence="1">Centriole</location>
    </subcellularLocation>
    <subcellularLocation>
        <location evidence="2">Nucleus</location>
    </subcellularLocation>
</comment>
<gene>
    <name evidence="16" type="ORF">CGI_10014960</name>
</gene>
<dbReference type="GO" id="GO:0005929">
    <property type="term" value="C:cilium"/>
    <property type="evidence" value="ECO:0007669"/>
    <property type="project" value="UniProtKB-SubCell"/>
</dbReference>
<feature type="domain" description="Tubulin/FtsZ GTPase" evidence="15">
    <location>
        <begin position="25"/>
        <end position="227"/>
    </location>
</feature>
<evidence type="ECO:0000256" key="11">
    <source>
        <dbReference type="ARBA" id="ARBA00023273"/>
    </source>
</evidence>
<protein>
    <recommendedName>
        <fullName evidence="5">Tubulin delta chain</fullName>
    </recommendedName>
    <alternativeName>
        <fullName evidence="12">Delta-tubulin</fullName>
    </alternativeName>
</protein>
<dbReference type="InParanoid" id="K1QBI6"/>
<dbReference type="GO" id="GO:0005200">
    <property type="term" value="F:structural constituent of cytoskeleton"/>
    <property type="evidence" value="ECO:0007669"/>
    <property type="project" value="InterPro"/>
</dbReference>
<evidence type="ECO:0000259" key="15">
    <source>
        <dbReference type="SMART" id="SM00864"/>
    </source>
</evidence>
<dbReference type="InterPro" id="IPR003008">
    <property type="entry name" value="Tubulin_FtsZ_GTPase"/>
</dbReference>
<keyword evidence="6 14" id="KW-0493">Microtubule</keyword>
<dbReference type="PRINTS" id="PR01224">
    <property type="entry name" value="DELTATUBULIN"/>
</dbReference>
<dbReference type="InterPro" id="IPR002967">
    <property type="entry name" value="Delta_tubulin"/>
</dbReference>
<dbReference type="SMART" id="SM00864">
    <property type="entry name" value="Tubulin"/>
    <property type="match status" value="1"/>
</dbReference>
<keyword evidence="7 14" id="KW-0547">Nucleotide-binding</keyword>
<evidence type="ECO:0000256" key="6">
    <source>
        <dbReference type="ARBA" id="ARBA00022701"/>
    </source>
</evidence>
<keyword evidence="11" id="KW-0966">Cell projection</keyword>
<dbReference type="HOGENOM" id="CLU_523017_0_0_1"/>
<evidence type="ECO:0000256" key="3">
    <source>
        <dbReference type="ARBA" id="ARBA00004138"/>
    </source>
</evidence>
<dbReference type="InterPro" id="IPR036525">
    <property type="entry name" value="Tubulin/FtsZ_GTPase_sf"/>
</dbReference>
<proteinExistence type="inferred from homology"/>
<comment type="function">
    <text evidence="13">Acts as a positive regulator of hedgehog signaling and regulates ciliary function.</text>
</comment>
<evidence type="ECO:0000256" key="12">
    <source>
        <dbReference type="ARBA" id="ARBA00030594"/>
    </source>
</evidence>
<evidence type="ECO:0000256" key="1">
    <source>
        <dbReference type="ARBA" id="ARBA00004114"/>
    </source>
</evidence>
<evidence type="ECO:0000256" key="8">
    <source>
        <dbReference type="ARBA" id="ARBA00022794"/>
    </source>
</evidence>
<dbReference type="SUPFAM" id="SSF52490">
    <property type="entry name" value="Tubulin nucleotide-binding domain-like"/>
    <property type="match status" value="1"/>
</dbReference>
<dbReference type="SUPFAM" id="SSF55307">
    <property type="entry name" value="Tubulin C-terminal domain-like"/>
    <property type="match status" value="1"/>
</dbReference>
<keyword evidence="9 14" id="KW-0342">GTP-binding</keyword>
<sequence length="521" mass="57783">MSTVFLHVGQCGNQVGIPFWKRAAKDENVKNGRTFLHEDGTQRSLHIDSEPKVIAKINKTNTVRKKNLVFGRRGRGTNWALGYNGLLKKGEDHIVEDTMEMLRKEIEGCDSYSGCVLMHSLSGGTGSGLGSRLCEMVRDEYPMSHLVSCSFAPCQSGESPLQHYNSLLTLAYLNRYTDCNILTHNDLILERLQKKMETVSFNQMNENIAAALCGVTLPTDTLTTKCGASIGMEPWEMVRSLCPHPGNKIVQINHIARRSLSTLIVARGDSTDSFHSAMKSLEKKVKNAYSCVPWNPYPIDIWTARNNLSGSKSASLSVASNHSSVVDYLDFLLSRSQTMYKAGAYLHWYWRYGATEIWLKIYGIFPAILLIALAPMSVHMQSDLVSTGLTVVVASTALVSFGYASICVAEIFVLYERTAQTGYDEGKKEGFEDGQAEGFRLGEEECKIPTTTPPQYCQEISDAVTTILKEEEDERADEIEIIIAGLRMNTRMELNTCLEDAGCTTAGCSEKTINSVCVMYI</sequence>
<evidence type="ECO:0000256" key="5">
    <source>
        <dbReference type="ARBA" id="ARBA00014184"/>
    </source>
</evidence>
<reference evidence="16" key="1">
    <citation type="journal article" date="2012" name="Nature">
        <title>The oyster genome reveals stress adaptation and complexity of shell formation.</title>
        <authorList>
            <person name="Zhang G."/>
            <person name="Fang X."/>
            <person name="Guo X."/>
            <person name="Li L."/>
            <person name="Luo R."/>
            <person name="Xu F."/>
            <person name="Yang P."/>
            <person name="Zhang L."/>
            <person name="Wang X."/>
            <person name="Qi H."/>
            <person name="Xiong Z."/>
            <person name="Que H."/>
            <person name="Xie Y."/>
            <person name="Holland P.W."/>
            <person name="Paps J."/>
            <person name="Zhu Y."/>
            <person name="Wu F."/>
            <person name="Chen Y."/>
            <person name="Wang J."/>
            <person name="Peng C."/>
            <person name="Meng J."/>
            <person name="Yang L."/>
            <person name="Liu J."/>
            <person name="Wen B."/>
            <person name="Zhang N."/>
            <person name="Huang Z."/>
            <person name="Zhu Q."/>
            <person name="Feng Y."/>
            <person name="Mount A."/>
            <person name="Hedgecock D."/>
            <person name="Xu Z."/>
            <person name="Liu Y."/>
            <person name="Domazet-Loso T."/>
            <person name="Du Y."/>
            <person name="Sun X."/>
            <person name="Zhang S."/>
            <person name="Liu B."/>
            <person name="Cheng P."/>
            <person name="Jiang X."/>
            <person name="Li J."/>
            <person name="Fan D."/>
            <person name="Wang W."/>
            <person name="Fu W."/>
            <person name="Wang T."/>
            <person name="Wang B."/>
            <person name="Zhang J."/>
            <person name="Peng Z."/>
            <person name="Li Y."/>
            <person name="Li N."/>
            <person name="Wang J."/>
            <person name="Chen M."/>
            <person name="He Y."/>
            <person name="Tan F."/>
            <person name="Song X."/>
            <person name="Zheng Q."/>
            <person name="Huang R."/>
            <person name="Yang H."/>
            <person name="Du X."/>
            <person name="Chen L."/>
            <person name="Yang M."/>
            <person name="Gaffney P.M."/>
            <person name="Wang S."/>
            <person name="Luo L."/>
            <person name="She Z."/>
            <person name="Ming Y."/>
            <person name="Huang W."/>
            <person name="Zhang S."/>
            <person name="Huang B."/>
            <person name="Zhang Y."/>
            <person name="Qu T."/>
            <person name="Ni P."/>
            <person name="Miao G."/>
            <person name="Wang J."/>
            <person name="Wang Q."/>
            <person name="Steinberg C.E."/>
            <person name="Wang H."/>
            <person name="Li N."/>
            <person name="Qian L."/>
            <person name="Zhang G."/>
            <person name="Li Y."/>
            <person name="Yang H."/>
            <person name="Liu X."/>
            <person name="Wang J."/>
            <person name="Yin Y."/>
            <person name="Wang J."/>
        </authorList>
    </citation>
    <scope>NUCLEOTIDE SEQUENCE [LARGE SCALE GENOMIC DNA]</scope>
    <source>
        <strain evidence="16">05x7-T-G4-1.051#20</strain>
    </source>
</reference>
<dbReference type="InterPro" id="IPR008280">
    <property type="entry name" value="Tub_FtsZ_C"/>
</dbReference>
<dbReference type="Pfam" id="PF00091">
    <property type="entry name" value="Tubulin"/>
    <property type="match status" value="1"/>
</dbReference>
<dbReference type="InterPro" id="IPR017975">
    <property type="entry name" value="Tubulin_CS"/>
</dbReference>
<dbReference type="GO" id="GO:0030030">
    <property type="term" value="P:cell projection organization"/>
    <property type="evidence" value="ECO:0007669"/>
    <property type="project" value="UniProtKB-KW"/>
</dbReference>
<keyword evidence="8" id="KW-0970">Cilium biogenesis/degradation</keyword>
<evidence type="ECO:0000313" key="16">
    <source>
        <dbReference type="EMBL" id="EKC34122.1"/>
    </source>
</evidence>
<evidence type="ECO:0000256" key="14">
    <source>
        <dbReference type="RuleBase" id="RU000352"/>
    </source>
</evidence>
<dbReference type="GO" id="GO:0005525">
    <property type="term" value="F:GTP binding"/>
    <property type="evidence" value="ECO:0007669"/>
    <property type="project" value="UniProtKB-UniRule"/>
</dbReference>
<evidence type="ECO:0000256" key="7">
    <source>
        <dbReference type="ARBA" id="ARBA00022741"/>
    </source>
</evidence>
<evidence type="ECO:0000256" key="2">
    <source>
        <dbReference type="ARBA" id="ARBA00004123"/>
    </source>
</evidence>
<keyword evidence="10" id="KW-0539">Nucleus</keyword>
<dbReference type="GO" id="GO:0005874">
    <property type="term" value="C:microtubule"/>
    <property type="evidence" value="ECO:0007669"/>
    <property type="project" value="UniProtKB-KW"/>
</dbReference>
<dbReference type="CDD" id="cd02189">
    <property type="entry name" value="delta_zeta_tubulin-like"/>
    <property type="match status" value="1"/>
</dbReference>
<evidence type="ECO:0000256" key="4">
    <source>
        <dbReference type="ARBA" id="ARBA00009636"/>
    </source>
</evidence>
<dbReference type="GO" id="GO:0007017">
    <property type="term" value="P:microtubule-based process"/>
    <property type="evidence" value="ECO:0007669"/>
    <property type="project" value="InterPro"/>
</dbReference>
<dbReference type="GO" id="GO:0005634">
    <property type="term" value="C:nucleus"/>
    <property type="evidence" value="ECO:0007669"/>
    <property type="project" value="UniProtKB-SubCell"/>
</dbReference>
<dbReference type="PRINTS" id="PR01161">
    <property type="entry name" value="TUBULIN"/>
</dbReference>